<dbReference type="Gene3D" id="3.40.30.10">
    <property type="entry name" value="Glutaredoxin"/>
    <property type="match status" value="1"/>
</dbReference>
<sequence>MKIEVWSDFACPFCYIGKRRLEEALMNFPHKNEVDILFKSFELDPNASLDTELSINEILAKKYGMSIEKAKAMNASVGQQAAAVGLTFEFDNMKPTNTFDAHRLAKLAESKGKDKEMTEQLLKAYFTDSEHIGNHDTLLKIVEEAGLNREEAKSVLESEDFAEHVRADEMEAREIGVQGVPFFVINRKYAISGAQPVEVFNDTLQKVWEEENKKISLEQIKGNEAGVCTEDGCELPEK</sequence>
<accession>A0ABU6NRY9</accession>
<organism evidence="2 3">
    <name type="scientific">Metabacillus fastidiosus</name>
    <dbReference type="NCBI Taxonomy" id="1458"/>
    <lineage>
        <taxon>Bacteria</taxon>
        <taxon>Bacillati</taxon>
        <taxon>Bacillota</taxon>
        <taxon>Bacilli</taxon>
        <taxon>Bacillales</taxon>
        <taxon>Bacillaceae</taxon>
        <taxon>Metabacillus</taxon>
    </lineage>
</organism>
<dbReference type="GeneID" id="301141548"/>
<proteinExistence type="predicted"/>
<gene>
    <name evidence="2" type="ORF">P9271_00910</name>
</gene>
<keyword evidence="3" id="KW-1185">Reference proteome</keyword>
<evidence type="ECO:0000313" key="3">
    <source>
        <dbReference type="Proteomes" id="UP001342826"/>
    </source>
</evidence>
<dbReference type="Pfam" id="PF01323">
    <property type="entry name" value="DSBA"/>
    <property type="match status" value="1"/>
</dbReference>
<dbReference type="InterPro" id="IPR001853">
    <property type="entry name" value="DSBA-like_thioredoxin_dom"/>
</dbReference>
<dbReference type="PANTHER" id="PTHR13887">
    <property type="entry name" value="GLUTATHIONE S-TRANSFERASE KAPPA"/>
    <property type="match status" value="1"/>
</dbReference>
<dbReference type="PANTHER" id="PTHR13887:SF41">
    <property type="entry name" value="THIOREDOXIN SUPERFAMILY PROTEIN"/>
    <property type="match status" value="1"/>
</dbReference>
<name>A0ABU6NRY9_9BACI</name>
<dbReference type="CDD" id="cd03024">
    <property type="entry name" value="DsbA_FrnE"/>
    <property type="match status" value="1"/>
</dbReference>
<evidence type="ECO:0000259" key="1">
    <source>
        <dbReference type="Pfam" id="PF01323"/>
    </source>
</evidence>
<dbReference type="SUPFAM" id="SSF52833">
    <property type="entry name" value="Thioredoxin-like"/>
    <property type="match status" value="1"/>
</dbReference>
<dbReference type="Proteomes" id="UP001342826">
    <property type="component" value="Unassembled WGS sequence"/>
</dbReference>
<evidence type="ECO:0000313" key="2">
    <source>
        <dbReference type="EMBL" id="MED4399920.1"/>
    </source>
</evidence>
<dbReference type="RefSeq" id="WP_066230631.1">
    <property type="nucleotide sequence ID" value="NZ_JARTFQ010000005.1"/>
</dbReference>
<feature type="domain" description="DSBA-like thioredoxin" evidence="1">
    <location>
        <begin position="3"/>
        <end position="205"/>
    </location>
</feature>
<dbReference type="InterPro" id="IPR036249">
    <property type="entry name" value="Thioredoxin-like_sf"/>
</dbReference>
<comment type="caution">
    <text evidence="2">The sequence shown here is derived from an EMBL/GenBank/DDBJ whole genome shotgun (WGS) entry which is preliminary data.</text>
</comment>
<reference evidence="2 3" key="1">
    <citation type="submission" date="2023-03" db="EMBL/GenBank/DDBJ databases">
        <title>Bacillus Genome Sequencing.</title>
        <authorList>
            <person name="Dunlap C."/>
        </authorList>
    </citation>
    <scope>NUCLEOTIDE SEQUENCE [LARGE SCALE GENOMIC DNA]</scope>
    <source>
        <strain evidence="2 3">NRS-1717</strain>
    </source>
</reference>
<dbReference type="EMBL" id="JARTFS010000001">
    <property type="protein sequence ID" value="MED4399920.1"/>
    <property type="molecule type" value="Genomic_DNA"/>
</dbReference>
<protein>
    <submittedName>
        <fullName evidence="2">DsbA family oxidoreductase</fullName>
    </submittedName>
</protein>